<feature type="transmembrane region" description="Helical" evidence="14">
    <location>
        <begin position="155"/>
        <end position="177"/>
    </location>
</feature>
<dbReference type="GO" id="GO:0006814">
    <property type="term" value="P:sodium ion transport"/>
    <property type="evidence" value="ECO:0007669"/>
    <property type="project" value="UniProtKB-KW"/>
</dbReference>
<evidence type="ECO:0000313" key="16">
    <source>
        <dbReference type="Proteomes" id="UP000321157"/>
    </source>
</evidence>
<feature type="transmembrane region" description="Helical" evidence="14">
    <location>
        <begin position="238"/>
        <end position="260"/>
    </location>
</feature>
<comment type="caution">
    <text evidence="15">The sequence shown here is derived from an EMBL/GenBank/DDBJ whole genome shotgun (WGS) entry which is preliminary data.</text>
</comment>
<gene>
    <name evidence="15" type="primary">panF</name>
    <name evidence="15" type="ORF">ADA01nite_22100</name>
</gene>
<proteinExistence type="inferred from homology"/>
<dbReference type="InterPro" id="IPR038377">
    <property type="entry name" value="Na/Glc_symporter_sf"/>
</dbReference>
<feature type="transmembrane region" description="Helical" evidence="14">
    <location>
        <begin position="184"/>
        <end position="202"/>
    </location>
</feature>
<evidence type="ECO:0000256" key="7">
    <source>
        <dbReference type="ARBA" id="ARBA00022989"/>
    </source>
</evidence>
<keyword evidence="11" id="KW-0739">Sodium transport</keyword>
<dbReference type="Pfam" id="PF00474">
    <property type="entry name" value="SSF"/>
    <property type="match status" value="1"/>
</dbReference>
<evidence type="ECO:0000313" key="15">
    <source>
        <dbReference type="EMBL" id="GEN34750.1"/>
    </source>
</evidence>
<evidence type="ECO:0000256" key="14">
    <source>
        <dbReference type="SAM" id="Phobius"/>
    </source>
</evidence>
<reference evidence="15 16" key="1">
    <citation type="submission" date="2019-07" db="EMBL/GenBank/DDBJ databases">
        <title>Whole genome shotgun sequence of Aneurinibacillus danicus NBRC 102444.</title>
        <authorList>
            <person name="Hosoyama A."/>
            <person name="Uohara A."/>
            <person name="Ohji S."/>
            <person name="Ichikawa N."/>
        </authorList>
    </citation>
    <scope>NUCLEOTIDE SEQUENCE [LARGE SCALE GENOMIC DNA]</scope>
    <source>
        <strain evidence="15 16">NBRC 102444</strain>
    </source>
</reference>
<feature type="transmembrane region" description="Helical" evidence="14">
    <location>
        <begin position="375"/>
        <end position="395"/>
    </location>
</feature>
<organism evidence="15 16">
    <name type="scientific">Aneurinibacillus danicus</name>
    <dbReference type="NCBI Taxonomy" id="267746"/>
    <lineage>
        <taxon>Bacteria</taxon>
        <taxon>Bacillati</taxon>
        <taxon>Bacillota</taxon>
        <taxon>Bacilli</taxon>
        <taxon>Bacillales</taxon>
        <taxon>Paenibacillaceae</taxon>
        <taxon>Aneurinibacillus group</taxon>
        <taxon>Aneurinibacillus</taxon>
    </lineage>
</organism>
<dbReference type="OrthoDB" id="9810181at2"/>
<dbReference type="PROSITE" id="PS50283">
    <property type="entry name" value="NA_SOLUT_SYMP_3"/>
    <property type="match status" value="1"/>
</dbReference>
<dbReference type="PANTHER" id="PTHR48086">
    <property type="entry name" value="SODIUM/PROLINE SYMPORTER-RELATED"/>
    <property type="match status" value="1"/>
</dbReference>
<evidence type="ECO:0000256" key="5">
    <source>
        <dbReference type="ARBA" id="ARBA00022692"/>
    </source>
</evidence>
<evidence type="ECO:0000256" key="4">
    <source>
        <dbReference type="ARBA" id="ARBA00022475"/>
    </source>
</evidence>
<dbReference type="NCBIfam" id="TIGR00813">
    <property type="entry name" value="sss"/>
    <property type="match status" value="1"/>
</dbReference>
<dbReference type="InterPro" id="IPR050277">
    <property type="entry name" value="Sodium:Solute_Symporter"/>
</dbReference>
<keyword evidence="10 14" id="KW-0472">Membrane</keyword>
<feature type="transmembrane region" description="Helical" evidence="14">
    <location>
        <begin position="325"/>
        <end position="354"/>
    </location>
</feature>
<evidence type="ECO:0000256" key="12">
    <source>
        <dbReference type="ARBA" id="ARBA00033708"/>
    </source>
</evidence>
<dbReference type="InterPro" id="IPR001734">
    <property type="entry name" value="Na/solute_symporter"/>
</dbReference>
<keyword evidence="6" id="KW-0769">Symport</keyword>
<feature type="transmembrane region" description="Helical" evidence="14">
    <location>
        <begin position="124"/>
        <end position="149"/>
    </location>
</feature>
<evidence type="ECO:0000256" key="6">
    <source>
        <dbReference type="ARBA" id="ARBA00022847"/>
    </source>
</evidence>
<keyword evidence="4" id="KW-1003">Cell membrane</keyword>
<keyword evidence="3" id="KW-0813">Transport</keyword>
<evidence type="ECO:0000256" key="9">
    <source>
        <dbReference type="ARBA" id="ARBA00023065"/>
    </source>
</evidence>
<evidence type="ECO:0000256" key="3">
    <source>
        <dbReference type="ARBA" id="ARBA00022448"/>
    </source>
</evidence>
<feature type="transmembrane region" description="Helical" evidence="14">
    <location>
        <begin position="66"/>
        <end position="93"/>
    </location>
</feature>
<keyword evidence="5 14" id="KW-0812">Transmembrane</keyword>
<keyword evidence="7 14" id="KW-1133">Transmembrane helix</keyword>
<dbReference type="EMBL" id="BJXX01000097">
    <property type="protein sequence ID" value="GEN34750.1"/>
    <property type="molecule type" value="Genomic_DNA"/>
</dbReference>
<dbReference type="Gene3D" id="1.20.1730.10">
    <property type="entry name" value="Sodium/glucose cotransporter"/>
    <property type="match status" value="1"/>
</dbReference>
<evidence type="ECO:0000256" key="11">
    <source>
        <dbReference type="ARBA" id="ARBA00023201"/>
    </source>
</evidence>
<evidence type="ECO:0000256" key="13">
    <source>
        <dbReference type="RuleBase" id="RU362091"/>
    </source>
</evidence>
<feature type="transmembrane region" description="Helical" evidence="14">
    <location>
        <begin position="434"/>
        <end position="454"/>
    </location>
</feature>
<dbReference type="AlphaFoldDB" id="A0A511V779"/>
<dbReference type="RefSeq" id="WP_146810018.1">
    <property type="nucleotide sequence ID" value="NZ_BJXX01000097.1"/>
</dbReference>
<evidence type="ECO:0000256" key="2">
    <source>
        <dbReference type="ARBA" id="ARBA00006434"/>
    </source>
</evidence>
<keyword evidence="9" id="KW-0406">Ion transport</keyword>
<dbReference type="Proteomes" id="UP000321157">
    <property type="component" value="Unassembled WGS sequence"/>
</dbReference>
<evidence type="ECO:0000256" key="8">
    <source>
        <dbReference type="ARBA" id="ARBA00023053"/>
    </source>
</evidence>
<comment type="catalytic activity">
    <reaction evidence="12">
        <text>L-proline(in) + Na(+)(in) = L-proline(out) + Na(+)(out)</text>
        <dbReference type="Rhea" id="RHEA:28967"/>
        <dbReference type="ChEBI" id="CHEBI:29101"/>
        <dbReference type="ChEBI" id="CHEBI:60039"/>
    </reaction>
</comment>
<evidence type="ECO:0000256" key="1">
    <source>
        <dbReference type="ARBA" id="ARBA00004651"/>
    </source>
</evidence>
<accession>A0A511V779</accession>
<keyword evidence="8" id="KW-0915">Sodium</keyword>
<evidence type="ECO:0000256" key="10">
    <source>
        <dbReference type="ARBA" id="ARBA00023136"/>
    </source>
</evidence>
<comment type="similarity">
    <text evidence="2 13">Belongs to the sodium:solute symporter (SSF) (TC 2.A.21) family.</text>
</comment>
<keyword evidence="16" id="KW-1185">Reference proteome</keyword>
<dbReference type="PANTHER" id="PTHR48086:SF3">
    <property type="entry name" value="SODIUM_PROLINE SYMPORTER"/>
    <property type="match status" value="1"/>
</dbReference>
<feature type="transmembrane region" description="Helical" evidence="14">
    <location>
        <begin position="36"/>
        <end position="60"/>
    </location>
</feature>
<feature type="transmembrane region" description="Helical" evidence="14">
    <location>
        <begin position="460"/>
        <end position="482"/>
    </location>
</feature>
<sequence length="517" mass="55906">MNWTLVGISLVYFMLLLYFTKRGYKKSDSLDDFTVGGWSMGLFVNIGFFAATWISAASVLGVPSMLYGIGFAAVTGWFSGWFFANALLPILAYKLRRPQFPVRTIPEFMRLRYEPFVDKSKIQVIASLITIVGYLIYVTIQIKGIGIIVSTMTGLSYEVSLFVFLVFIMITVIGGVWSIALTDLFNTGVIVAGLILAAAFILPQVGGWDAMFAQAMFINTSPTVGAPPTEAGSLFSPLGTFTLSAMIGIFFSNSLGASVAPHWPTRLLSAKNVRTAILTPLLSTLLIAVVFICLLVLGIGGRVLIPTMPEGSGTDSIVPLLITQFMNPLIGGIVLAAIFAAALSTANGMVLHTAIALTYDIIRNMRRNKMDDKKLIRLTQVLLGVLGLLATVLALKPPAFVALAAVYVFGLFGAAFIGPLYLGLYWKRTNKQAAYAGTIVGALSYIVFSALTTMKLMPDTIPAIVLAMLISIGSMVICSYLFPAAPKEAWEPYFEEEISPETQTVVDKVMKQVEHSA</sequence>
<dbReference type="CDD" id="cd10322">
    <property type="entry name" value="SLC5sbd"/>
    <property type="match status" value="1"/>
</dbReference>
<feature type="transmembrane region" description="Helical" evidence="14">
    <location>
        <begin position="6"/>
        <end position="24"/>
    </location>
</feature>
<dbReference type="GO" id="GO:0005886">
    <property type="term" value="C:plasma membrane"/>
    <property type="evidence" value="ECO:0007669"/>
    <property type="project" value="UniProtKB-SubCell"/>
</dbReference>
<protein>
    <submittedName>
        <fullName evidence="15">Sodium/panthothenate symporter</fullName>
    </submittedName>
</protein>
<comment type="subcellular location">
    <subcellularLocation>
        <location evidence="1">Cell membrane</location>
        <topology evidence="1">Multi-pass membrane protein</topology>
    </subcellularLocation>
</comment>
<feature type="transmembrane region" description="Helical" evidence="14">
    <location>
        <begin position="401"/>
        <end position="422"/>
    </location>
</feature>
<name>A0A511V779_9BACL</name>
<dbReference type="GO" id="GO:0015293">
    <property type="term" value="F:symporter activity"/>
    <property type="evidence" value="ECO:0007669"/>
    <property type="project" value="UniProtKB-KW"/>
</dbReference>
<feature type="transmembrane region" description="Helical" evidence="14">
    <location>
        <begin position="281"/>
        <end position="305"/>
    </location>
</feature>